<gene>
    <name evidence="2" type="ORF">HCN50_30185</name>
</gene>
<accession>A0A7Y4HA34</accession>
<organism evidence="2 3">
    <name type="scientific">Bradyrhizobium archetypum</name>
    <dbReference type="NCBI Taxonomy" id="2721160"/>
    <lineage>
        <taxon>Bacteria</taxon>
        <taxon>Pseudomonadati</taxon>
        <taxon>Pseudomonadota</taxon>
        <taxon>Alphaproteobacteria</taxon>
        <taxon>Hyphomicrobiales</taxon>
        <taxon>Nitrobacteraceae</taxon>
        <taxon>Bradyrhizobium</taxon>
    </lineage>
</organism>
<sequence>MFAPGGTPHSIKSVGPGEGRQLGISSPAGAFEAFVADVVNLQVDSGNPSKKGSTSFRDIAAKHGVEFIDA</sequence>
<dbReference type="RefSeq" id="WP_171713494.1">
    <property type="nucleotide sequence ID" value="NZ_JAAVLW010000011.1"/>
</dbReference>
<comment type="caution">
    <text evidence="2">The sequence shown here is derived from an EMBL/GenBank/DDBJ whole genome shotgun (WGS) entry which is preliminary data.</text>
</comment>
<feature type="region of interest" description="Disordered" evidence="1">
    <location>
        <begin position="1"/>
        <end position="22"/>
    </location>
</feature>
<dbReference type="Gene3D" id="2.60.120.10">
    <property type="entry name" value="Jelly Rolls"/>
    <property type="match status" value="1"/>
</dbReference>
<dbReference type="Proteomes" id="UP000528734">
    <property type="component" value="Unassembled WGS sequence"/>
</dbReference>
<dbReference type="InterPro" id="IPR014710">
    <property type="entry name" value="RmlC-like_jellyroll"/>
</dbReference>
<proteinExistence type="predicted"/>
<dbReference type="EMBL" id="JAAVLW010000011">
    <property type="protein sequence ID" value="NOJ50455.1"/>
    <property type="molecule type" value="Genomic_DNA"/>
</dbReference>
<name>A0A7Y4HA34_9BRAD</name>
<dbReference type="AlphaFoldDB" id="A0A7Y4HA34"/>
<evidence type="ECO:0008006" key="4">
    <source>
        <dbReference type="Google" id="ProtNLM"/>
    </source>
</evidence>
<evidence type="ECO:0000256" key="1">
    <source>
        <dbReference type="SAM" id="MobiDB-lite"/>
    </source>
</evidence>
<evidence type="ECO:0000313" key="3">
    <source>
        <dbReference type="Proteomes" id="UP000528734"/>
    </source>
</evidence>
<evidence type="ECO:0000313" key="2">
    <source>
        <dbReference type="EMBL" id="NOJ50455.1"/>
    </source>
</evidence>
<reference evidence="2 3" key="1">
    <citation type="submission" date="2020-03" db="EMBL/GenBank/DDBJ databases">
        <title>Bradyrhizobium diversity isolated from nodules of Muelleranthus trifoliolatus.</title>
        <authorList>
            <person name="Klepa M."/>
            <person name="Helene L."/>
            <person name="Hungria M."/>
        </authorList>
    </citation>
    <scope>NUCLEOTIDE SEQUENCE [LARGE SCALE GENOMIC DNA]</scope>
    <source>
        <strain evidence="2 3">WSM 1744</strain>
    </source>
</reference>
<protein>
    <recommendedName>
        <fullName evidence="4">Cupin</fullName>
    </recommendedName>
</protein>
<keyword evidence="3" id="KW-1185">Reference proteome</keyword>